<evidence type="ECO:0000313" key="2">
    <source>
        <dbReference type="Proteomes" id="UP001165092"/>
    </source>
</evidence>
<sequence>MPTDEVFSVFPPDVGATDACDAGYRPTVDLVRTLTAGSRPVLVRCRPGPDAPEDLAQTLALVSVYAWLGVRFFATGHPLEVRQALDLVASVQGARPPAAARRGLA</sequence>
<reference evidence="1" key="1">
    <citation type="submission" date="2023-02" db="EMBL/GenBank/DDBJ databases">
        <title>Nocardiopsis ansamitocini NBRC 112285.</title>
        <authorList>
            <person name="Ichikawa N."/>
            <person name="Sato H."/>
            <person name="Tonouchi N."/>
        </authorList>
    </citation>
    <scope>NUCLEOTIDE SEQUENCE</scope>
    <source>
        <strain evidence="1">NBRC 112285</strain>
    </source>
</reference>
<dbReference type="EMBL" id="BSQG01000001">
    <property type="protein sequence ID" value="GLU46793.1"/>
    <property type="molecule type" value="Genomic_DNA"/>
</dbReference>
<gene>
    <name evidence="1" type="ORF">Nans01_11440</name>
</gene>
<name>A0A9W6P4D0_9ACTN</name>
<organism evidence="1 2">
    <name type="scientific">Nocardiopsis ansamitocini</name>
    <dbReference type="NCBI Taxonomy" id="1670832"/>
    <lineage>
        <taxon>Bacteria</taxon>
        <taxon>Bacillati</taxon>
        <taxon>Actinomycetota</taxon>
        <taxon>Actinomycetes</taxon>
        <taxon>Streptosporangiales</taxon>
        <taxon>Nocardiopsidaceae</taxon>
        <taxon>Nocardiopsis</taxon>
    </lineage>
</organism>
<dbReference type="RefSeq" id="WP_285757608.1">
    <property type="nucleotide sequence ID" value="NZ_BSQG01000001.1"/>
</dbReference>
<proteinExistence type="predicted"/>
<keyword evidence="2" id="KW-1185">Reference proteome</keyword>
<dbReference type="AlphaFoldDB" id="A0A9W6P4D0"/>
<comment type="caution">
    <text evidence="1">The sequence shown here is derived from an EMBL/GenBank/DDBJ whole genome shotgun (WGS) entry which is preliminary data.</text>
</comment>
<protein>
    <submittedName>
        <fullName evidence="1">Uncharacterized protein</fullName>
    </submittedName>
</protein>
<dbReference type="Proteomes" id="UP001165092">
    <property type="component" value="Unassembled WGS sequence"/>
</dbReference>
<accession>A0A9W6P4D0</accession>
<evidence type="ECO:0000313" key="1">
    <source>
        <dbReference type="EMBL" id="GLU46793.1"/>
    </source>
</evidence>